<protein>
    <submittedName>
        <fullName evidence="2">Uncharacterized protein</fullName>
    </submittedName>
</protein>
<keyword evidence="1" id="KW-1133">Transmembrane helix</keyword>
<dbReference type="Proteomes" id="UP000195953">
    <property type="component" value="Chromosome 1"/>
</dbReference>
<dbReference type="EMBL" id="LT853885">
    <property type="protein sequence ID" value="SMR04521.1"/>
    <property type="molecule type" value="Genomic_DNA"/>
</dbReference>
<evidence type="ECO:0000313" key="2">
    <source>
        <dbReference type="EMBL" id="SMR04521.1"/>
    </source>
</evidence>
<proteinExistence type="predicted"/>
<accession>A0A1Y6GV70</accession>
<evidence type="ECO:0000256" key="1">
    <source>
        <dbReference type="SAM" id="Phobius"/>
    </source>
</evidence>
<reference evidence="2 3" key="1">
    <citation type="submission" date="2017-05" db="EMBL/GenBank/DDBJ databases">
        <authorList>
            <person name="Song R."/>
            <person name="Chenine A.L."/>
            <person name="Ruprecht R.M."/>
        </authorList>
    </citation>
    <scope>NUCLEOTIDE SEQUENCE [LARGE SCALE GENOMIC DNA]</scope>
    <source>
        <strain evidence="2">PD5205</strain>
    </source>
</reference>
<dbReference type="AlphaFoldDB" id="A0A1Y6GV70"/>
<organism evidence="2 3">
    <name type="scientific">Xanthomonas fragariae</name>
    <dbReference type="NCBI Taxonomy" id="48664"/>
    <lineage>
        <taxon>Bacteria</taxon>
        <taxon>Pseudomonadati</taxon>
        <taxon>Pseudomonadota</taxon>
        <taxon>Gammaproteobacteria</taxon>
        <taxon>Lysobacterales</taxon>
        <taxon>Lysobacteraceae</taxon>
        <taxon>Xanthomonas</taxon>
    </lineage>
</organism>
<gene>
    <name evidence="2" type="ORF">PD5205_03243</name>
</gene>
<feature type="transmembrane region" description="Helical" evidence="1">
    <location>
        <begin position="54"/>
        <end position="75"/>
    </location>
</feature>
<name>A0A1Y6GV70_9XANT</name>
<keyword evidence="1" id="KW-0472">Membrane</keyword>
<evidence type="ECO:0000313" key="3">
    <source>
        <dbReference type="Proteomes" id="UP000195953"/>
    </source>
</evidence>
<sequence>MSIETGAYQDPVSHWTRRNQRFHPLPELIGYHPGRYTFGHDLDPAPPTMRLESIGYLFTDIFLIIARLAGCRIVIGRIDHVAMRIVVVGTREMHGFHRPTDCAAAHRQQRIGCFVFGE</sequence>
<keyword evidence="1" id="KW-0812">Transmembrane</keyword>